<dbReference type="Gene3D" id="2.60.40.1360">
    <property type="match status" value="1"/>
</dbReference>
<evidence type="ECO:0000256" key="9">
    <source>
        <dbReference type="ARBA" id="ARBA00023295"/>
    </source>
</evidence>
<accession>A0A9P0CFY7</accession>
<evidence type="ECO:0000313" key="12">
    <source>
        <dbReference type="EMBL" id="CAH1101504.1"/>
    </source>
</evidence>
<comment type="cofactor">
    <cofactor evidence="10">
        <name>Zn(2+)</name>
        <dbReference type="ChEBI" id="CHEBI:29105"/>
    </cofactor>
    <text evidence="10">Binds 1 zinc ion per subunit.</text>
</comment>
<dbReference type="OrthoDB" id="2016903at2759"/>
<name>A0A9P0CFY7_9CUCU</name>
<evidence type="ECO:0000256" key="1">
    <source>
        <dbReference type="ARBA" id="ARBA00000365"/>
    </source>
</evidence>
<feature type="domain" description="Glycoside hydrolase family 38 central" evidence="11">
    <location>
        <begin position="362"/>
        <end position="436"/>
    </location>
</feature>
<dbReference type="Pfam" id="PF17677">
    <property type="entry name" value="Glyco_hydro38C2"/>
    <property type="match status" value="1"/>
</dbReference>
<evidence type="ECO:0000256" key="10">
    <source>
        <dbReference type="RuleBase" id="RU361199"/>
    </source>
</evidence>
<dbReference type="GO" id="GO:0030246">
    <property type="term" value="F:carbohydrate binding"/>
    <property type="evidence" value="ECO:0007669"/>
    <property type="project" value="InterPro"/>
</dbReference>
<dbReference type="Gene3D" id="3.20.110.10">
    <property type="entry name" value="Glycoside hydrolase 38, N terminal domain"/>
    <property type="match status" value="1"/>
</dbReference>
<evidence type="ECO:0000256" key="8">
    <source>
        <dbReference type="ARBA" id="ARBA00023180"/>
    </source>
</evidence>
<dbReference type="InterPro" id="IPR050843">
    <property type="entry name" value="Glycosyl_Hydrlase_38"/>
</dbReference>
<dbReference type="PANTHER" id="PTHR11607">
    <property type="entry name" value="ALPHA-MANNOSIDASE"/>
    <property type="match status" value="1"/>
</dbReference>
<dbReference type="InterPro" id="IPR011682">
    <property type="entry name" value="Glyco_hydro_38_C"/>
</dbReference>
<evidence type="ECO:0000256" key="4">
    <source>
        <dbReference type="ARBA" id="ARBA00022723"/>
    </source>
</evidence>
<dbReference type="EMBL" id="OV651823">
    <property type="protein sequence ID" value="CAH1101504.1"/>
    <property type="molecule type" value="Genomic_DNA"/>
</dbReference>
<keyword evidence="7" id="KW-1015">Disulfide bond</keyword>
<comment type="similarity">
    <text evidence="2 10">Belongs to the glycosyl hydrolase 38 family.</text>
</comment>
<dbReference type="InterPro" id="IPR015341">
    <property type="entry name" value="Glyco_hydro_38_cen"/>
</dbReference>
<dbReference type="InterPro" id="IPR000602">
    <property type="entry name" value="Glyco_hydro_38_N"/>
</dbReference>
<keyword evidence="10" id="KW-0732">Signal</keyword>
<organism evidence="12 13">
    <name type="scientific">Psylliodes chrysocephalus</name>
    <dbReference type="NCBI Taxonomy" id="3402493"/>
    <lineage>
        <taxon>Eukaryota</taxon>
        <taxon>Metazoa</taxon>
        <taxon>Ecdysozoa</taxon>
        <taxon>Arthropoda</taxon>
        <taxon>Hexapoda</taxon>
        <taxon>Insecta</taxon>
        <taxon>Pterygota</taxon>
        <taxon>Neoptera</taxon>
        <taxon>Endopterygota</taxon>
        <taxon>Coleoptera</taxon>
        <taxon>Polyphaga</taxon>
        <taxon>Cucujiformia</taxon>
        <taxon>Chrysomeloidea</taxon>
        <taxon>Chrysomelidae</taxon>
        <taxon>Galerucinae</taxon>
        <taxon>Alticini</taxon>
        <taxon>Psylliodes</taxon>
    </lineage>
</organism>
<feature type="chain" id="PRO_5040545874" description="Alpha-mannosidase" evidence="10">
    <location>
        <begin position="21"/>
        <end position="1017"/>
    </location>
</feature>
<sequence length="1017" mass="116309">MVHNVLILPVIVFLIATVTGVPAGNAGGYNVGCVKCHALDKNKINIHLIPHSHDDVGWVKTVDEYFYGVNSGQVSVSLIITSVVEALKRNPNRRFIQVETAFFHKWWEENEDLREDFKYLVDNGQIEMVNGAWSMNDEACVNYQSTIDQFTWGLRKIEEMVGKCGRPRVGWQIDPFGHSREQASILSQMGFDAMLFARMDHDDKDKRIQNGDLNFLWKGSANIDDSIIFGSCFPNSLYNEPDWFCWDINCGDDQIVDNPHSPIYNLEEKVKKFATVLQNFSTYYPEENKNILVTMGGDFQYQAAGYNFGNMDKLIKGFQTFDTEFNLIYSTPSCYIKAVNDARPNLSLKTDDFFPYSDRNNAFWAGYFTSRPTIKRFERTGHNILQATKQMYALSSSFSDDGKLTELKEAMGVLQHHDAITGTEQQHVTSDYVRMLTKAIKESEEPLGEIISEFLESDVKMDLSSCLLSNMSICSTSQNNDKFVVAVYNPLAWKTTHYIRLPVKGGSYQINGPDGTEVYDLIETLFSFNYVKIKNEKPSSIELVFAARDIPPFGFKIYHIQRTKKVKITNKTRVSKVTSFEMDLVTNLIKSVTLNGVSINVSQNFHFYQSNDGYSDASEVASGAYIFRPLRDEPLVLENATIIKQFSGKLIEEVHQKWKNEYADVYQSIRWYKNENYLEFDWIVGNIDLDKVGFGKEFISRFNIDNFDNKDTFYTDSNGRELIERVKNNRPTYSYNSSQEPVASNYYPVTSRIVIKDEKKNLEVAILTDRSQGGTSLDKGQLELMVHRRLVFDDNRGVAESLDEYEFDGGLYARGSHYLVFGPIKNTDKDKQSTAAKERILAQKKLLQPWVGLAPTNFTFEQLKHKMKLSYGALTAELPENVNILTFEPWVNGSYLLRLEHIMEKDDDNVLSMPAKISNLKDIFKNITVTEMTETTLAAHLTRTELSERGKYSWIMINNSFSTTNARTVINADEQITLNPMEIRTFILKTEKKSNSANGRNSCFISFGILFLVLYLF</sequence>
<evidence type="ECO:0000256" key="3">
    <source>
        <dbReference type="ARBA" id="ARBA00012752"/>
    </source>
</evidence>
<dbReference type="SUPFAM" id="SSF74650">
    <property type="entry name" value="Galactose mutarotase-like"/>
    <property type="match status" value="1"/>
</dbReference>
<dbReference type="Pfam" id="PF07748">
    <property type="entry name" value="Glyco_hydro_38C"/>
    <property type="match status" value="1"/>
</dbReference>
<keyword evidence="6 10" id="KW-0862">Zinc</keyword>
<dbReference type="FunFam" id="1.20.1270.50:FF:000003">
    <property type="entry name" value="Alpha-mannosidase"/>
    <property type="match status" value="1"/>
</dbReference>
<dbReference type="GO" id="GO:0004559">
    <property type="term" value="F:alpha-mannosidase activity"/>
    <property type="evidence" value="ECO:0007669"/>
    <property type="project" value="UniProtKB-EC"/>
</dbReference>
<dbReference type="PANTHER" id="PTHR11607:SF3">
    <property type="entry name" value="LYSOSOMAL ALPHA-MANNOSIDASE"/>
    <property type="match status" value="1"/>
</dbReference>
<dbReference type="Gene3D" id="2.60.40.1180">
    <property type="entry name" value="Golgi alpha-mannosidase II"/>
    <property type="match status" value="1"/>
</dbReference>
<dbReference type="FunFam" id="2.60.40.1180:FF:000018">
    <property type="entry name" value="Alpha-mannosidase"/>
    <property type="match status" value="1"/>
</dbReference>
<dbReference type="CDD" id="cd10810">
    <property type="entry name" value="GH38N_AMII_LAM_like"/>
    <property type="match status" value="1"/>
</dbReference>
<evidence type="ECO:0000256" key="5">
    <source>
        <dbReference type="ARBA" id="ARBA00022801"/>
    </source>
</evidence>
<dbReference type="Gene3D" id="1.20.1270.50">
    <property type="entry name" value="Glycoside hydrolase family 38, central domain"/>
    <property type="match status" value="2"/>
</dbReference>
<dbReference type="Proteomes" id="UP001153636">
    <property type="component" value="Chromosome 11"/>
</dbReference>
<dbReference type="FunFam" id="1.20.1270.50:FF:000002">
    <property type="entry name" value="Alpha-mannosidase"/>
    <property type="match status" value="1"/>
</dbReference>
<evidence type="ECO:0000259" key="11">
    <source>
        <dbReference type="SMART" id="SM00872"/>
    </source>
</evidence>
<keyword evidence="4 10" id="KW-0479">Metal-binding</keyword>
<feature type="signal peptide" evidence="10">
    <location>
        <begin position="1"/>
        <end position="20"/>
    </location>
</feature>
<comment type="catalytic activity">
    <reaction evidence="1">
        <text>Hydrolysis of terminal, non-reducing alpha-D-mannose residues in alpha-D-mannosides.</text>
        <dbReference type="EC" id="3.2.1.24"/>
    </reaction>
</comment>
<dbReference type="FunFam" id="3.20.110.10:FF:000001">
    <property type="entry name" value="Alpha-mannosidase"/>
    <property type="match status" value="1"/>
</dbReference>
<gene>
    <name evidence="12" type="ORF">PSYICH_LOCUS2474</name>
</gene>
<dbReference type="EC" id="3.2.1.-" evidence="10"/>
<dbReference type="InterPro" id="IPR041147">
    <property type="entry name" value="GH38_C"/>
</dbReference>
<dbReference type="SUPFAM" id="SSF88688">
    <property type="entry name" value="Families 57/38 glycoside transferase middle domain"/>
    <property type="match status" value="1"/>
</dbReference>
<dbReference type="InterPro" id="IPR028995">
    <property type="entry name" value="Glyco_hydro_57/38_cen_sf"/>
</dbReference>
<dbReference type="InterPro" id="IPR013780">
    <property type="entry name" value="Glyco_hydro_b"/>
</dbReference>
<dbReference type="GO" id="GO:0006013">
    <property type="term" value="P:mannose metabolic process"/>
    <property type="evidence" value="ECO:0007669"/>
    <property type="project" value="InterPro"/>
</dbReference>
<protein>
    <recommendedName>
        <fullName evidence="3 10">Alpha-mannosidase</fullName>
        <ecNumber evidence="10">3.2.1.-</ecNumber>
    </recommendedName>
</protein>
<dbReference type="Pfam" id="PF09261">
    <property type="entry name" value="Alpha-mann_mid"/>
    <property type="match status" value="1"/>
</dbReference>
<dbReference type="InterPro" id="IPR027291">
    <property type="entry name" value="Glyco_hydro_38_N_sf"/>
</dbReference>
<keyword evidence="13" id="KW-1185">Reference proteome</keyword>
<dbReference type="InterPro" id="IPR037094">
    <property type="entry name" value="Glyco_hydro_38_cen_sf"/>
</dbReference>
<dbReference type="InterPro" id="IPR011013">
    <property type="entry name" value="Gal_mutarotase_sf_dom"/>
</dbReference>
<dbReference type="AlphaFoldDB" id="A0A9P0CFY7"/>
<proteinExistence type="inferred from homology"/>
<dbReference type="SMART" id="SM00872">
    <property type="entry name" value="Alpha-mann_mid"/>
    <property type="match status" value="1"/>
</dbReference>
<dbReference type="Gene3D" id="2.70.98.30">
    <property type="entry name" value="Golgi alpha-mannosidase II, domain 4"/>
    <property type="match status" value="1"/>
</dbReference>
<evidence type="ECO:0000256" key="2">
    <source>
        <dbReference type="ARBA" id="ARBA00009792"/>
    </source>
</evidence>
<dbReference type="GO" id="GO:0046872">
    <property type="term" value="F:metal ion binding"/>
    <property type="evidence" value="ECO:0007669"/>
    <property type="project" value="UniProtKB-KW"/>
</dbReference>
<dbReference type="Pfam" id="PF01074">
    <property type="entry name" value="Glyco_hydro_38N"/>
    <property type="match status" value="1"/>
</dbReference>
<evidence type="ECO:0000256" key="7">
    <source>
        <dbReference type="ARBA" id="ARBA00023157"/>
    </source>
</evidence>
<dbReference type="FunFam" id="2.70.98.30:FF:000003">
    <property type="entry name" value="Alpha-mannosidase"/>
    <property type="match status" value="1"/>
</dbReference>
<keyword evidence="5 10" id="KW-0378">Hydrolase</keyword>
<keyword evidence="8" id="KW-0325">Glycoprotein</keyword>
<keyword evidence="9 10" id="KW-0326">Glycosidase</keyword>
<dbReference type="InterPro" id="IPR011330">
    <property type="entry name" value="Glyco_hydro/deAcase_b/a-brl"/>
</dbReference>
<evidence type="ECO:0000313" key="13">
    <source>
        <dbReference type="Proteomes" id="UP001153636"/>
    </source>
</evidence>
<dbReference type="GO" id="GO:0005764">
    <property type="term" value="C:lysosome"/>
    <property type="evidence" value="ECO:0007669"/>
    <property type="project" value="TreeGrafter"/>
</dbReference>
<evidence type="ECO:0000256" key="6">
    <source>
        <dbReference type="ARBA" id="ARBA00022833"/>
    </source>
</evidence>
<reference evidence="12" key="1">
    <citation type="submission" date="2022-01" db="EMBL/GenBank/DDBJ databases">
        <authorList>
            <person name="King R."/>
        </authorList>
    </citation>
    <scope>NUCLEOTIDE SEQUENCE</scope>
</reference>
<dbReference type="SUPFAM" id="SSF88713">
    <property type="entry name" value="Glycoside hydrolase/deacetylase"/>
    <property type="match status" value="1"/>
</dbReference>